<organism evidence="8 9">
    <name type="scientific">Nothophoma quercina</name>
    <dbReference type="NCBI Taxonomy" id="749835"/>
    <lineage>
        <taxon>Eukaryota</taxon>
        <taxon>Fungi</taxon>
        <taxon>Dikarya</taxon>
        <taxon>Ascomycota</taxon>
        <taxon>Pezizomycotina</taxon>
        <taxon>Dothideomycetes</taxon>
        <taxon>Pleosporomycetidae</taxon>
        <taxon>Pleosporales</taxon>
        <taxon>Pleosporineae</taxon>
        <taxon>Didymellaceae</taxon>
        <taxon>Nothophoma</taxon>
    </lineage>
</organism>
<feature type="compositionally biased region" description="Basic and acidic residues" evidence="6">
    <location>
        <begin position="11"/>
        <end position="20"/>
    </location>
</feature>
<feature type="transmembrane region" description="Helical" evidence="7">
    <location>
        <begin position="33"/>
        <end position="54"/>
    </location>
</feature>
<evidence type="ECO:0000313" key="8">
    <source>
        <dbReference type="EMBL" id="KAL1591864.1"/>
    </source>
</evidence>
<keyword evidence="4 7" id="KW-1133">Transmembrane helix</keyword>
<evidence type="ECO:0000256" key="6">
    <source>
        <dbReference type="SAM" id="MobiDB-lite"/>
    </source>
</evidence>
<evidence type="ECO:0000256" key="1">
    <source>
        <dbReference type="ARBA" id="ARBA00004141"/>
    </source>
</evidence>
<dbReference type="Pfam" id="PF07690">
    <property type="entry name" value="MFS_1"/>
    <property type="match status" value="1"/>
</dbReference>
<dbReference type="InterPro" id="IPR036259">
    <property type="entry name" value="MFS_trans_sf"/>
</dbReference>
<evidence type="ECO:0008006" key="10">
    <source>
        <dbReference type="Google" id="ProtNLM"/>
    </source>
</evidence>
<dbReference type="SUPFAM" id="SSF103473">
    <property type="entry name" value="MFS general substrate transporter"/>
    <property type="match status" value="1"/>
</dbReference>
<feature type="transmembrane region" description="Helical" evidence="7">
    <location>
        <begin position="156"/>
        <end position="176"/>
    </location>
</feature>
<feature type="transmembrane region" description="Helical" evidence="7">
    <location>
        <begin position="329"/>
        <end position="352"/>
    </location>
</feature>
<feature type="transmembrane region" description="Helical" evidence="7">
    <location>
        <begin position="226"/>
        <end position="244"/>
    </location>
</feature>
<evidence type="ECO:0000256" key="7">
    <source>
        <dbReference type="SAM" id="Phobius"/>
    </source>
</evidence>
<keyword evidence="5 7" id="KW-0472">Membrane</keyword>
<feature type="transmembrane region" description="Helical" evidence="7">
    <location>
        <begin position="188"/>
        <end position="205"/>
    </location>
</feature>
<feature type="transmembrane region" description="Helical" evidence="7">
    <location>
        <begin position="447"/>
        <end position="472"/>
    </location>
</feature>
<feature type="transmembrane region" description="Helical" evidence="7">
    <location>
        <begin position="390"/>
        <end position="408"/>
    </location>
</feature>
<gene>
    <name evidence="8" type="ORF">SLS59_009991</name>
</gene>
<name>A0ABR3QI77_9PLEO</name>
<evidence type="ECO:0000313" key="9">
    <source>
        <dbReference type="Proteomes" id="UP001521222"/>
    </source>
</evidence>
<comment type="caution">
    <text evidence="8">The sequence shown here is derived from an EMBL/GenBank/DDBJ whole genome shotgun (WGS) entry which is preliminary data.</text>
</comment>
<feature type="transmembrane region" description="Helical" evidence="7">
    <location>
        <begin position="66"/>
        <end position="86"/>
    </location>
</feature>
<keyword evidence="2" id="KW-0813">Transport</keyword>
<dbReference type="InterPro" id="IPR011701">
    <property type="entry name" value="MFS"/>
</dbReference>
<reference evidence="8 9" key="1">
    <citation type="submission" date="2024-02" db="EMBL/GenBank/DDBJ databases">
        <title>De novo assembly and annotation of 12 fungi associated with fruit tree decline syndrome in Ontario, Canada.</title>
        <authorList>
            <person name="Sulman M."/>
            <person name="Ellouze W."/>
            <person name="Ilyukhin E."/>
        </authorList>
    </citation>
    <scope>NUCLEOTIDE SEQUENCE [LARGE SCALE GENOMIC DNA]</scope>
    <source>
        <strain evidence="8 9">M97-236</strain>
    </source>
</reference>
<feature type="transmembrane region" description="Helical" evidence="7">
    <location>
        <begin position="359"/>
        <end position="378"/>
    </location>
</feature>
<dbReference type="EMBL" id="JAKIXB020000051">
    <property type="protein sequence ID" value="KAL1591864.1"/>
    <property type="molecule type" value="Genomic_DNA"/>
</dbReference>
<dbReference type="Proteomes" id="UP001521222">
    <property type="component" value="Unassembled WGS sequence"/>
</dbReference>
<feature type="transmembrane region" description="Helical" evidence="7">
    <location>
        <begin position="125"/>
        <end position="144"/>
    </location>
</feature>
<evidence type="ECO:0000256" key="3">
    <source>
        <dbReference type="ARBA" id="ARBA00022692"/>
    </source>
</evidence>
<evidence type="ECO:0000256" key="5">
    <source>
        <dbReference type="ARBA" id="ARBA00023136"/>
    </source>
</evidence>
<proteinExistence type="predicted"/>
<dbReference type="PANTHER" id="PTHR43791">
    <property type="entry name" value="PERMEASE-RELATED"/>
    <property type="match status" value="1"/>
</dbReference>
<comment type="subcellular location">
    <subcellularLocation>
        <location evidence="1">Membrane</location>
        <topology evidence="1">Multi-pass membrane protein</topology>
    </subcellularLocation>
</comment>
<dbReference type="PANTHER" id="PTHR43791:SF97">
    <property type="entry name" value="ALLANTOATE TRANSPORTER, PUTATIVE (AFU_ORTHOLOGUE AFUA_1G14700)-RELATED"/>
    <property type="match status" value="1"/>
</dbReference>
<evidence type="ECO:0000256" key="2">
    <source>
        <dbReference type="ARBA" id="ARBA00022448"/>
    </source>
</evidence>
<keyword evidence="9" id="KW-1185">Reference proteome</keyword>
<dbReference type="Gene3D" id="1.20.1250.20">
    <property type="entry name" value="MFS general substrate transporter like domains"/>
    <property type="match status" value="1"/>
</dbReference>
<sequence>MKPTDLPIEGKSPESDHESEVSEPLTKAQRKRLVVKTDLVVMPLAIVCMTIAFLDKVKSHNQHFSAIVTDYLLFQNALGYAAVLGIKEDAHLKNQEYSWLGSIFYFGYLAMEFPTLWLITRFPVGKYVGIFLTLWGACLCFLALCHNFAGLAAVRFILGMLEAATLPCMMLINSMWYLRDEQPLRTAFWHNTFAGVFGGILSYGIGKIGGSLSTWKQSVNELQYIFLIYGAFTFLFGILFFFAMPDSPEKAWFFNAQEKKLAAVRLAPNQTGIESRKQFQPKQILEAFQDPKCYMIWLSALGYAVTNAGITNFNPLIISGYGFGKTKTLLMATPQAAVAMVASATLTAVSMYMPKVRCFFWIFGATMGLIGAVMVHTLHSSDTRNASLAGVYLMGFYNVPWVFTLSLSSSNTGGATKKSFMGITCAVMYAVGNIIGPQFFISSQSPTYPLGIGAMLVAFALMAVAGMVYYGLCIYENQRRDRLYGAAQDEAAVGLQAERDDLTDRQNVNFRYTY</sequence>
<accession>A0ABR3QI77</accession>
<feature type="transmembrane region" description="Helical" evidence="7">
    <location>
        <begin position="420"/>
        <end position="441"/>
    </location>
</feature>
<feature type="transmembrane region" description="Helical" evidence="7">
    <location>
        <begin position="98"/>
        <end position="119"/>
    </location>
</feature>
<evidence type="ECO:0000256" key="4">
    <source>
        <dbReference type="ARBA" id="ARBA00022989"/>
    </source>
</evidence>
<protein>
    <recommendedName>
        <fullName evidence="10">Major facilitator superfamily transporter</fullName>
    </recommendedName>
</protein>
<feature type="region of interest" description="Disordered" evidence="6">
    <location>
        <begin position="1"/>
        <end position="24"/>
    </location>
</feature>
<keyword evidence="3 7" id="KW-0812">Transmembrane</keyword>